<dbReference type="AlphaFoldDB" id="A0A1M5WN30"/>
<proteinExistence type="predicted"/>
<feature type="repeat" description="WD" evidence="3">
    <location>
        <begin position="266"/>
        <end position="299"/>
    </location>
</feature>
<organism evidence="4 5">
    <name type="scientific">Chryseolinea serpens</name>
    <dbReference type="NCBI Taxonomy" id="947013"/>
    <lineage>
        <taxon>Bacteria</taxon>
        <taxon>Pseudomonadati</taxon>
        <taxon>Bacteroidota</taxon>
        <taxon>Cytophagia</taxon>
        <taxon>Cytophagales</taxon>
        <taxon>Fulvivirgaceae</taxon>
        <taxon>Chryseolinea</taxon>
    </lineage>
</organism>
<keyword evidence="1 3" id="KW-0853">WD repeat</keyword>
<name>A0A1M5WN30_9BACT</name>
<evidence type="ECO:0000313" key="5">
    <source>
        <dbReference type="Proteomes" id="UP000184212"/>
    </source>
</evidence>
<dbReference type="PANTHER" id="PTHR22847">
    <property type="entry name" value="WD40 REPEAT PROTEIN"/>
    <property type="match status" value="1"/>
</dbReference>
<dbReference type="InterPro" id="IPR019775">
    <property type="entry name" value="WD40_repeat_CS"/>
</dbReference>
<dbReference type="SUPFAM" id="SSF50978">
    <property type="entry name" value="WD40 repeat-like"/>
    <property type="match status" value="1"/>
</dbReference>
<evidence type="ECO:0000256" key="3">
    <source>
        <dbReference type="PROSITE-ProRule" id="PRU00221"/>
    </source>
</evidence>
<dbReference type="Pfam" id="PF00400">
    <property type="entry name" value="WD40"/>
    <property type="match status" value="4"/>
</dbReference>
<dbReference type="EMBL" id="FQWQ01000005">
    <property type="protein sequence ID" value="SHH88524.1"/>
    <property type="molecule type" value="Genomic_DNA"/>
</dbReference>
<dbReference type="STRING" id="947013.SAMN04488109_5820"/>
<dbReference type="PANTHER" id="PTHR22847:SF637">
    <property type="entry name" value="WD REPEAT DOMAIN 5B"/>
    <property type="match status" value="1"/>
</dbReference>
<keyword evidence="5" id="KW-1185">Reference proteome</keyword>
<dbReference type="InterPro" id="IPR020472">
    <property type="entry name" value="WD40_PAC1"/>
</dbReference>
<dbReference type="InterPro" id="IPR015943">
    <property type="entry name" value="WD40/YVTN_repeat-like_dom_sf"/>
</dbReference>
<dbReference type="Proteomes" id="UP000184212">
    <property type="component" value="Unassembled WGS sequence"/>
</dbReference>
<protein>
    <submittedName>
        <fullName evidence="4">WD-40 repeat-containing protein</fullName>
    </submittedName>
</protein>
<accession>A0A1M5WN30</accession>
<dbReference type="SMART" id="SM00320">
    <property type="entry name" value="WD40"/>
    <property type="match status" value="5"/>
</dbReference>
<sequence>MKVEVQKLHTLTGHSDCVYTLARSGDSHHFFSAAGDGMVARWDLRSPETGELIARLPNSIYALHHHLLHDFLVVGHNYDGIHLLDWQNKKEIGSLQLTKAAIFDLQSLGEDVLVAAGDGSLTKVALPSLTVKDQVQASAQSARTIAVNEARNEVAVGYSDNSIRIFDGDLRLKQEWVAHANSVFTLRYSPDGQYLLSGSRDARFKVWDVLGGYRLAGEVVAHLFAINHIDFSPDGKHFVTCSMDKSIKVWDWEALKLLKVIDRARHAGHGTSVNKLLWTNYNQQLVSASDDRSISVWNIHFEKQPL</sequence>
<dbReference type="InterPro" id="IPR036322">
    <property type="entry name" value="WD40_repeat_dom_sf"/>
</dbReference>
<dbReference type="PRINTS" id="PR00320">
    <property type="entry name" value="GPROTEINBRPT"/>
</dbReference>
<reference evidence="4 5" key="1">
    <citation type="submission" date="2016-11" db="EMBL/GenBank/DDBJ databases">
        <authorList>
            <person name="Jaros S."/>
            <person name="Januszkiewicz K."/>
            <person name="Wedrychowicz H."/>
        </authorList>
    </citation>
    <scope>NUCLEOTIDE SEQUENCE [LARGE SCALE GENOMIC DNA]</scope>
    <source>
        <strain evidence="4 5">DSM 24574</strain>
    </source>
</reference>
<dbReference type="RefSeq" id="WP_073141715.1">
    <property type="nucleotide sequence ID" value="NZ_FQWQ01000005.1"/>
</dbReference>
<keyword evidence="2" id="KW-0677">Repeat</keyword>
<evidence type="ECO:0000313" key="4">
    <source>
        <dbReference type="EMBL" id="SHH88524.1"/>
    </source>
</evidence>
<dbReference type="PROSITE" id="PS00678">
    <property type="entry name" value="WD_REPEATS_1"/>
    <property type="match status" value="1"/>
</dbReference>
<evidence type="ECO:0000256" key="2">
    <source>
        <dbReference type="ARBA" id="ARBA00022737"/>
    </source>
</evidence>
<dbReference type="Gene3D" id="2.130.10.10">
    <property type="entry name" value="YVTN repeat-like/Quinoprotein amine dehydrogenase"/>
    <property type="match status" value="2"/>
</dbReference>
<evidence type="ECO:0000256" key="1">
    <source>
        <dbReference type="ARBA" id="ARBA00022574"/>
    </source>
</evidence>
<feature type="repeat" description="WD" evidence="3">
    <location>
        <begin position="176"/>
        <end position="209"/>
    </location>
</feature>
<gene>
    <name evidence="4" type="ORF">SAMN04488109_5820</name>
</gene>
<feature type="repeat" description="WD" evidence="3">
    <location>
        <begin position="219"/>
        <end position="260"/>
    </location>
</feature>
<dbReference type="PROSITE" id="PS50082">
    <property type="entry name" value="WD_REPEATS_2"/>
    <property type="match status" value="4"/>
</dbReference>
<dbReference type="PROSITE" id="PS50294">
    <property type="entry name" value="WD_REPEATS_REGION"/>
    <property type="match status" value="4"/>
</dbReference>
<feature type="repeat" description="WD" evidence="3">
    <location>
        <begin position="11"/>
        <end position="52"/>
    </location>
</feature>
<dbReference type="OrthoDB" id="933690at2"/>
<dbReference type="InterPro" id="IPR001680">
    <property type="entry name" value="WD40_rpt"/>
</dbReference>